<name>A0A4Q9MET3_9APHY</name>
<accession>A0A4Q9MET3</accession>
<reference evidence="1" key="1">
    <citation type="submission" date="2019-01" db="EMBL/GenBank/DDBJ databases">
        <title>Draft genome sequences of three monokaryotic isolates of the white-rot basidiomycete fungus Dichomitus squalens.</title>
        <authorList>
            <consortium name="DOE Joint Genome Institute"/>
            <person name="Lopez S.C."/>
            <person name="Andreopoulos B."/>
            <person name="Pangilinan J."/>
            <person name="Lipzen A."/>
            <person name="Riley R."/>
            <person name="Ahrendt S."/>
            <person name="Ng V."/>
            <person name="Barry K."/>
            <person name="Daum C."/>
            <person name="Grigoriev I.V."/>
            <person name="Hilden K.S."/>
            <person name="Makela M.R."/>
            <person name="de Vries R.P."/>
        </authorList>
    </citation>
    <scope>NUCLEOTIDE SEQUENCE [LARGE SCALE GENOMIC DNA]</scope>
    <source>
        <strain evidence="1">OM18370.1</strain>
    </source>
</reference>
<gene>
    <name evidence="1" type="ORF">BD311DRAFT_851977</name>
</gene>
<dbReference type="AlphaFoldDB" id="A0A4Q9MET3"/>
<protein>
    <submittedName>
        <fullName evidence="1">Uncharacterized protein</fullName>
    </submittedName>
</protein>
<dbReference type="OrthoDB" id="3031569at2759"/>
<organism evidence="1">
    <name type="scientific">Dichomitus squalens</name>
    <dbReference type="NCBI Taxonomy" id="114155"/>
    <lineage>
        <taxon>Eukaryota</taxon>
        <taxon>Fungi</taxon>
        <taxon>Dikarya</taxon>
        <taxon>Basidiomycota</taxon>
        <taxon>Agaricomycotina</taxon>
        <taxon>Agaricomycetes</taxon>
        <taxon>Polyporales</taxon>
        <taxon>Polyporaceae</taxon>
        <taxon>Dichomitus</taxon>
    </lineage>
</organism>
<evidence type="ECO:0000313" key="1">
    <source>
        <dbReference type="EMBL" id="TBU25779.1"/>
    </source>
</evidence>
<dbReference type="EMBL" id="ML143455">
    <property type="protein sequence ID" value="TBU25779.1"/>
    <property type="molecule type" value="Genomic_DNA"/>
</dbReference>
<dbReference type="Proteomes" id="UP000292957">
    <property type="component" value="Unassembled WGS sequence"/>
</dbReference>
<proteinExistence type="predicted"/>
<sequence>MNQSMFRSEAGGQADVWGELGDVWAKKEVPWKEADWEQPWARDALFSRRTSALQRRESMDALWTILRSESGRLVWKLQCEKVIRKRGENLTQAQNAAW</sequence>